<dbReference type="InterPro" id="IPR037187">
    <property type="entry name" value="DnaK_N"/>
</dbReference>
<dbReference type="GO" id="GO:0032259">
    <property type="term" value="P:methylation"/>
    <property type="evidence" value="ECO:0007669"/>
    <property type="project" value="UniProtKB-KW"/>
</dbReference>
<sequence length="105" mass="11679">MNAIQHPKARLLARLKELDGRLHAVEAELEEPHSKDWDDMAIEREGDEVLEGLGEAGAQEILRIRAALQRLRDGTFGECVRCGEQISAARLEVLPDTPYCKNCAA</sequence>
<keyword evidence="7" id="KW-0489">Methyltransferase</keyword>
<keyword evidence="1" id="KW-0479">Metal-binding</keyword>
<keyword evidence="7" id="KW-0808">Transferase</keyword>
<dbReference type="OrthoDB" id="1121111at2"/>
<evidence type="ECO:0000256" key="1">
    <source>
        <dbReference type="ARBA" id="ARBA00022723"/>
    </source>
</evidence>
<organism evidence="7 8">
    <name type="scientific">Litorivita pollutaquae</name>
    <dbReference type="NCBI Taxonomy" id="2200892"/>
    <lineage>
        <taxon>Bacteria</taxon>
        <taxon>Pseudomonadati</taxon>
        <taxon>Pseudomonadota</taxon>
        <taxon>Alphaproteobacteria</taxon>
        <taxon>Rhodobacterales</taxon>
        <taxon>Paracoccaceae</taxon>
        <taxon>Litorivita</taxon>
    </lineage>
</organism>
<comment type="caution">
    <text evidence="7">The sequence shown here is derived from an EMBL/GenBank/DDBJ whole genome shotgun (WGS) entry which is preliminary data.</text>
</comment>
<dbReference type="SUPFAM" id="SSF57716">
    <property type="entry name" value="Glucocorticoid receptor-like (DNA-binding domain)"/>
    <property type="match status" value="1"/>
</dbReference>
<dbReference type="EMBL" id="QFVT01000010">
    <property type="protein sequence ID" value="PYC46719.1"/>
    <property type="molecule type" value="Genomic_DNA"/>
</dbReference>
<evidence type="ECO:0000256" key="2">
    <source>
        <dbReference type="ARBA" id="ARBA00022771"/>
    </source>
</evidence>
<dbReference type="PANTHER" id="PTHR33823">
    <property type="entry name" value="RNA POLYMERASE-BINDING TRANSCRIPTION FACTOR DKSA-RELATED"/>
    <property type="match status" value="1"/>
</dbReference>
<dbReference type="SUPFAM" id="SSF109635">
    <property type="entry name" value="DnaK suppressor protein DksA, alpha-hairpin domain"/>
    <property type="match status" value="1"/>
</dbReference>
<evidence type="ECO:0000256" key="3">
    <source>
        <dbReference type="ARBA" id="ARBA00022833"/>
    </source>
</evidence>
<name>A0A2V4MMA2_9RHOB</name>
<dbReference type="GO" id="GO:0008270">
    <property type="term" value="F:zinc ion binding"/>
    <property type="evidence" value="ECO:0007669"/>
    <property type="project" value="UniProtKB-KW"/>
</dbReference>
<dbReference type="PROSITE" id="PS51128">
    <property type="entry name" value="ZF_DKSA_2"/>
    <property type="match status" value="1"/>
</dbReference>
<feature type="domain" description="Zinc finger DksA/TraR C4-type" evidence="5">
    <location>
        <begin position="74"/>
        <end position="104"/>
    </location>
</feature>
<evidence type="ECO:0000259" key="5">
    <source>
        <dbReference type="Pfam" id="PF01258"/>
    </source>
</evidence>
<reference evidence="7 8" key="1">
    <citation type="submission" date="2018-05" db="EMBL/GenBank/DDBJ databases">
        <title>Oceanovita maritima gen. nov., sp. nov., a marine bacterium in the family Rhodobacteraceae isolated from surface seawater of Lundu port Xiamen, China.</title>
        <authorList>
            <person name="Hetharua B.H."/>
            <person name="Min D."/>
            <person name="Liao H."/>
            <person name="Tian Y."/>
        </authorList>
    </citation>
    <scope>NUCLEOTIDE SEQUENCE [LARGE SCALE GENOMIC DNA]</scope>
    <source>
        <strain evidence="7 8">FSX-11</strain>
    </source>
</reference>
<accession>A0A2V4MMA2</accession>
<proteinExistence type="predicted"/>
<evidence type="ECO:0000313" key="8">
    <source>
        <dbReference type="Proteomes" id="UP000248012"/>
    </source>
</evidence>
<dbReference type="RefSeq" id="WP_110796721.1">
    <property type="nucleotide sequence ID" value="NZ_KZ826489.1"/>
</dbReference>
<dbReference type="InterPro" id="IPR048487">
    <property type="entry name" value="DksA-like_N"/>
</dbReference>
<gene>
    <name evidence="7" type="ORF">DI396_13415</name>
</gene>
<dbReference type="PANTHER" id="PTHR33823:SF4">
    <property type="entry name" value="GENERAL STRESS PROTEIN 16O"/>
    <property type="match status" value="1"/>
</dbReference>
<protein>
    <submittedName>
        <fullName evidence="7">Dimethylmenaquinone methyltransferase</fullName>
    </submittedName>
</protein>
<dbReference type="GO" id="GO:0008168">
    <property type="term" value="F:methyltransferase activity"/>
    <property type="evidence" value="ECO:0007669"/>
    <property type="project" value="UniProtKB-KW"/>
</dbReference>
<feature type="zinc finger region" description="dksA C4-type" evidence="4">
    <location>
        <begin position="79"/>
        <end position="103"/>
    </location>
</feature>
<keyword evidence="2" id="KW-0863">Zinc-finger</keyword>
<evidence type="ECO:0000313" key="7">
    <source>
        <dbReference type="EMBL" id="PYC46719.1"/>
    </source>
</evidence>
<dbReference type="Gene3D" id="1.20.120.910">
    <property type="entry name" value="DksA, coiled-coil domain"/>
    <property type="match status" value="1"/>
</dbReference>
<keyword evidence="3" id="KW-0862">Zinc</keyword>
<dbReference type="AlphaFoldDB" id="A0A2V4MMA2"/>
<keyword evidence="8" id="KW-1185">Reference proteome</keyword>
<evidence type="ECO:0000259" key="6">
    <source>
        <dbReference type="Pfam" id="PF21173"/>
    </source>
</evidence>
<feature type="domain" description="DnaK suppressor protein-like N-terminal" evidence="6">
    <location>
        <begin position="9"/>
        <end position="71"/>
    </location>
</feature>
<dbReference type="Pfam" id="PF01258">
    <property type="entry name" value="zf-dskA_traR"/>
    <property type="match status" value="1"/>
</dbReference>
<dbReference type="InterPro" id="IPR000962">
    <property type="entry name" value="Znf_DskA_TraR"/>
</dbReference>
<dbReference type="Proteomes" id="UP000248012">
    <property type="component" value="Unassembled WGS sequence"/>
</dbReference>
<evidence type="ECO:0000256" key="4">
    <source>
        <dbReference type="PROSITE-ProRule" id="PRU00510"/>
    </source>
</evidence>
<dbReference type="Pfam" id="PF21173">
    <property type="entry name" value="DksA-like_N"/>
    <property type="match status" value="1"/>
</dbReference>